<feature type="compositionally biased region" description="Basic and acidic residues" evidence="1">
    <location>
        <begin position="1"/>
        <end position="31"/>
    </location>
</feature>
<evidence type="ECO:0000313" key="2">
    <source>
        <dbReference type="EMBL" id="QQB13018.1"/>
    </source>
</evidence>
<protein>
    <submittedName>
        <fullName evidence="2">Antitoxin</fullName>
    </submittedName>
</protein>
<reference evidence="2 3" key="1">
    <citation type="submission" date="2020-12" db="EMBL/GenBank/DDBJ databases">
        <title>FDA dAtabase for Regulatory Grade micrObial Sequences (FDA-ARGOS): Supporting development and validation of Infectious Disease Dx tests.</title>
        <authorList>
            <person name="Sproer C."/>
            <person name="Gronow S."/>
            <person name="Severitt S."/>
            <person name="Schroder I."/>
            <person name="Tallon L."/>
            <person name="Sadzewicz L."/>
            <person name="Zhao X."/>
            <person name="Boylan J."/>
            <person name="Ott S."/>
            <person name="Bowen H."/>
            <person name="Vavikolanu K."/>
            <person name="Mehta A."/>
            <person name="Aluvathingal J."/>
            <person name="Nadendla S."/>
            <person name="Lowell S."/>
            <person name="Myers T."/>
            <person name="Yan Y."/>
            <person name="Sichtig H."/>
        </authorList>
    </citation>
    <scope>NUCLEOTIDE SEQUENCE [LARGE SCALE GENOMIC DNA]</scope>
    <source>
        <strain evidence="2 3">FDAARGOS_990</strain>
    </source>
</reference>
<sequence length="60" mass="6200">MGFDDLTNKAKDALNSDKGEELSDQGLDKGADAANNLSGGKFEDQINQGRDGADGAIGNE</sequence>
<dbReference type="RefSeq" id="WP_137826786.1">
    <property type="nucleotide sequence ID" value="NZ_CP065989.1"/>
</dbReference>
<accession>A0A7T3ZWL6</accession>
<evidence type="ECO:0000313" key="3">
    <source>
        <dbReference type="Proteomes" id="UP000595374"/>
    </source>
</evidence>
<organism evidence="2 3">
    <name type="scientific">Brevibacterium casei</name>
    <dbReference type="NCBI Taxonomy" id="33889"/>
    <lineage>
        <taxon>Bacteria</taxon>
        <taxon>Bacillati</taxon>
        <taxon>Actinomycetota</taxon>
        <taxon>Actinomycetes</taxon>
        <taxon>Micrococcales</taxon>
        <taxon>Brevibacteriaceae</taxon>
        <taxon>Brevibacterium</taxon>
    </lineage>
</organism>
<proteinExistence type="predicted"/>
<evidence type="ECO:0000256" key="1">
    <source>
        <dbReference type="SAM" id="MobiDB-lite"/>
    </source>
</evidence>
<dbReference type="EMBL" id="CP065989">
    <property type="protein sequence ID" value="QQB13018.1"/>
    <property type="molecule type" value="Genomic_DNA"/>
</dbReference>
<gene>
    <name evidence="2" type="ORF">I6H47_09030</name>
</gene>
<dbReference type="Proteomes" id="UP000595374">
    <property type="component" value="Chromosome"/>
</dbReference>
<dbReference type="Pfam" id="PF14013">
    <property type="entry name" value="MT0933_antitox"/>
    <property type="match status" value="1"/>
</dbReference>
<dbReference type="InterPro" id="IPR028037">
    <property type="entry name" value="Antitoxin_Rv0909/MT0933"/>
</dbReference>
<name>A0A7T3ZWL6_9MICO</name>
<feature type="region of interest" description="Disordered" evidence="1">
    <location>
        <begin position="1"/>
        <end position="60"/>
    </location>
</feature>
<dbReference type="AlphaFoldDB" id="A0A7T3ZWL6"/>